<dbReference type="Proteomes" id="UP000564573">
    <property type="component" value="Unassembled WGS sequence"/>
</dbReference>
<dbReference type="RefSeq" id="WP_183778603.1">
    <property type="nucleotide sequence ID" value="NZ_JACIBS010000001.1"/>
</dbReference>
<evidence type="ECO:0000313" key="3">
    <source>
        <dbReference type="Proteomes" id="UP000564573"/>
    </source>
</evidence>
<protein>
    <submittedName>
        <fullName evidence="2">Uncharacterized protein</fullName>
    </submittedName>
</protein>
<reference evidence="2 3" key="1">
    <citation type="submission" date="2020-08" db="EMBL/GenBank/DDBJ databases">
        <title>Sequencing the genomes of 1000 actinobacteria strains.</title>
        <authorList>
            <person name="Klenk H.-P."/>
        </authorList>
    </citation>
    <scope>NUCLEOTIDE SEQUENCE [LARGE SCALE GENOMIC DNA]</scope>
    <source>
        <strain evidence="2 3">DSM 45267</strain>
    </source>
</reference>
<dbReference type="EMBL" id="JACIBS010000001">
    <property type="protein sequence ID" value="MBB3661500.1"/>
    <property type="molecule type" value="Genomic_DNA"/>
</dbReference>
<sequence length="128" mass="13841">MSTGAVSTGGVSDVLAWRRGTVGRARLLPGPSGGPLCRIDDRQEGKQRTEHANNRHWSTLRPNHPDGPALISTGTSFENERCGRRSDVRFDNPEHDSPEHDNPEHIATTGVPVDGPRRIPPAEHTAAG</sequence>
<dbReference type="AlphaFoldDB" id="A0A839XDY9"/>
<feature type="region of interest" description="Disordered" evidence="1">
    <location>
        <begin position="23"/>
        <end position="128"/>
    </location>
</feature>
<comment type="caution">
    <text evidence="2">The sequence shown here is derived from an EMBL/GenBank/DDBJ whole genome shotgun (WGS) entry which is preliminary data.</text>
</comment>
<proteinExistence type="predicted"/>
<feature type="compositionally biased region" description="Basic and acidic residues" evidence="1">
    <location>
        <begin position="38"/>
        <end position="53"/>
    </location>
</feature>
<accession>A0A839XDY9</accession>
<feature type="compositionally biased region" description="Basic and acidic residues" evidence="1">
    <location>
        <begin position="78"/>
        <end position="104"/>
    </location>
</feature>
<evidence type="ECO:0000313" key="2">
    <source>
        <dbReference type="EMBL" id="MBB3661500.1"/>
    </source>
</evidence>
<name>A0A839XDY9_9PSEU</name>
<evidence type="ECO:0000256" key="1">
    <source>
        <dbReference type="SAM" id="MobiDB-lite"/>
    </source>
</evidence>
<keyword evidence="3" id="KW-1185">Reference proteome</keyword>
<organism evidence="2 3">
    <name type="scientific">Prauserella sediminis</name>
    <dbReference type="NCBI Taxonomy" id="577680"/>
    <lineage>
        <taxon>Bacteria</taxon>
        <taxon>Bacillati</taxon>
        <taxon>Actinomycetota</taxon>
        <taxon>Actinomycetes</taxon>
        <taxon>Pseudonocardiales</taxon>
        <taxon>Pseudonocardiaceae</taxon>
        <taxon>Prauserella</taxon>
        <taxon>Prauserella salsuginis group</taxon>
    </lineage>
</organism>
<gene>
    <name evidence="2" type="ORF">FB384_000404</name>
</gene>